<accession>A0A378YS92</accession>
<dbReference type="CDD" id="cd08422">
    <property type="entry name" value="PBP2_CrgA_like"/>
    <property type="match status" value="1"/>
</dbReference>
<dbReference type="Pfam" id="PF03466">
    <property type="entry name" value="LysR_substrate"/>
    <property type="match status" value="1"/>
</dbReference>
<dbReference type="AlphaFoldDB" id="A0A378YS92"/>
<reference evidence="7 8" key="1">
    <citation type="submission" date="2018-06" db="EMBL/GenBank/DDBJ databases">
        <authorList>
            <consortium name="Pathogen Informatics"/>
            <person name="Doyle S."/>
        </authorList>
    </citation>
    <scope>NUCLEOTIDE SEQUENCE [LARGE SCALE GENOMIC DNA]</scope>
    <source>
        <strain evidence="7 8">NCTC13160</strain>
    </source>
</reference>
<keyword evidence="3" id="KW-0238">DNA-binding</keyword>
<dbReference type="GO" id="GO:0006351">
    <property type="term" value="P:DNA-templated transcription"/>
    <property type="evidence" value="ECO:0007669"/>
    <property type="project" value="TreeGrafter"/>
</dbReference>
<evidence type="ECO:0000313" key="7">
    <source>
        <dbReference type="EMBL" id="SUA79351.1"/>
    </source>
</evidence>
<dbReference type="SUPFAM" id="SSF46785">
    <property type="entry name" value="Winged helix' DNA-binding domain"/>
    <property type="match status" value="1"/>
</dbReference>
<dbReference type="Gene3D" id="3.40.190.290">
    <property type="match status" value="1"/>
</dbReference>
<proteinExistence type="inferred from homology"/>
<dbReference type="EMBL" id="UGSG01000001">
    <property type="protein sequence ID" value="SUA79351.1"/>
    <property type="molecule type" value="Genomic_DNA"/>
</dbReference>
<sequence>MDRLTAMRVFTEVAERGSLTAAAQRLDMSRAMVSRYLAELEAWLGTRLLHRTTRAVSLTDAGNDALPRCREMLGIADDLACASQADSTPRGLLRVACSTSLAQAFLAAAVTRFIVRHPGVAIDLVVADRTIDLVDERIDLAIRVTSEPSPGLIARRLATCHSVVCAAPAYLQRHGTPERAEDLALHNCLTYTYFGKSLWQFTHNGAPLGVPVGGNLSANEVSAVFAATLAGAGISLQPVYSALPYLRDGTLRALLPDYVPREMTIYGVYISRKQMPSALRALLDDLVEQFRTGLFEDTGYPGRLPSRSKPLAPPAPAAPPA</sequence>
<dbReference type="InterPro" id="IPR000847">
    <property type="entry name" value="LysR_HTH_N"/>
</dbReference>
<evidence type="ECO:0000256" key="3">
    <source>
        <dbReference type="ARBA" id="ARBA00023125"/>
    </source>
</evidence>
<dbReference type="PANTHER" id="PTHR30537">
    <property type="entry name" value="HTH-TYPE TRANSCRIPTIONAL REGULATOR"/>
    <property type="match status" value="1"/>
</dbReference>
<comment type="similarity">
    <text evidence="1">Belongs to the LysR transcriptional regulatory family.</text>
</comment>
<keyword evidence="2" id="KW-0805">Transcription regulation</keyword>
<dbReference type="Gene3D" id="1.10.10.10">
    <property type="entry name" value="Winged helix-like DNA-binding domain superfamily/Winged helix DNA-binding domain"/>
    <property type="match status" value="1"/>
</dbReference>
<dbReference type="InterPro" id="IPR036388">
    <property type="entry name" value="WH-like_DNA-bd_sf"/>
</dbReference>
<evidence type="ECO:0000256" key="1">
    <source>
        <dbReference type="ARBA" id="ARBA00009437"/>
    </source>
</evidence>
<evidence type="ECO:0000259" key="6">
    <source>
        <dbReference type="PROSITE" id="PS50931"/>
    </source>
</evidence>
<feature type="domain" description="HTH lysR-type" evidence="6">
    <location>
        <begin position="1"/>
        <end position="59"/>
    </location>
</feature>
<keyword evidence="4" id="KW-0804">Transcription</keyword>
<dbReference type="PROSITE" id="PS50931">
    <property type="entry name" value="HTH_LYSR"/>
    <property type="match status" value="1"/>
</dbReference>
<dbReference type="GO" id="GO:0003700">
    <property type="term" value="F:DNA-binding transcription factor activity"/>
    <property type="evidence" value="ECO:0007669"/>
    <property type="project" value="InterPro"/>
</dbReference>
<dbReference type="InterPro" id="IPR058163">
    <property type="entry name" value="LysR-type_TF_proteobact-type"/>
</dbReference>
<dbReference type="RefSeq" id="WP_223272071.1">
    <property type="nucleotide sequence ID" value="NZ_CP009553.3"/>
</dbReference>
<dbReference type="FunFam" id="3.40.190.290:FF:000001">
    <property type="entry name" value="Transcriptional regulator, LysR family"/>
    <property type="match status" value="1"/>
</dbReference>
<evidence type="ECO:0000256" key="5">
    <source>
        <dbReference type="SAM" id="MobiDB-lite"/>
    </source>
</evidence>
<dbReference type="GO" id="GO:0043565">
    <property type="term" value="F:sequence-specific DNA binding"/>
    <property type="evidence" value="ECO:0007669"/>
    <property type="project" value="TreeGrafter"/>
</dbReference>
<dbReference type="PANTHER" id="PTHR30537:SF35">
    <property type="entry name" value="TRANSCRIPTIONAL REGULATORY PROTEIN"/>
    <property type="match status" value="1"/>
</dbReference>
<dbReference type="Pfam" id="PF00126">
    <property type="entry name" value="HTH_1"/>
    <property type="match status" value="1"/>
</dbReference>
<dbReference type="SUPFAM" id="SSF53850">
    <property type="entry name" value="Periplasmic binding protein-like II"/>
    <property type="match status" value="1"/>
</dbReference>
<dbReference type="InterPro" id="IPR005119">
    <property type="entry name" value="LysR_subst-bd"/>
</dbReference>
<protein>
    <submittedName>
        <fullName evidence="7">D-malate degradation protein R</fullName>
    </submittedName>
</protein>
<dbReference type="InterPro" id="IPR036390">
    <property type="entry name" value="WH_DNA-bd_sf"/>
</dbReference>
<evidence type="ECO:0000256" key="4">
    <source>
        <dbReference type="ARBA" id="ARBA00023163"/>
    </source>
</evidence>
<feature type="region of interest" description="Disordered" evidence="5">
    <location>
        <begin position="298"/>
        <end position="321"/>
    </location>
</feature>
<organism evidence="7 8">
    <name type="scientific">Pandoraea pnomenusa</name>
    <dbReference type="NCBI Taxonomy" id="93220"/>
    <lineage>
        <taxon>Bacteria</taxon>
        <taxon>Pseudomonadati</taxon>
        <taxon>Pseudomonadota</taxon>
        <taxon>Betaproteobacteria</taxon>
        <taxon>Burkholderiales</taxon>
        <taxon>Burkholderiaceae</taxon>
        <taxon>Pandoraea</taxon>
    </lineage>
</organism>
<evidence type="ECO:0000256" key="2">
    <source>
        <dbReference type="ARBA" id="ARBA00023015"/>
    </source>
</evidence>
<dbReference type="FunFam" id="1.10.10.10:FF:000001">
    <property type="entry name" value="LysR family transcriptional regulator"/>
    <property type="match status" value="1"/>
</dbReference>
<feature type="compositionally biased region" description="Pro residues" evidence="5">
    <location>
        <begin position="311"/>
        <end position="321"/>
    </location>
</feature>
<name>A0A378YS92_9BURK</name>
<dbReference type="Proteomes" id="UP000254573">
    <property type="component" value="Unassembled WGS sequence"/>
</dbReference>
<evidence type="ECO:0000313" key="8">
    <source>
        <dbReference type="Proteomes" id="UP000254573"/>
    </source>
</evidence>
<gene>
    <name evidence="7" type="primary">dmlR_26</name>
    <name evidence="7" type="ORF">NCTC13160_03178</name>
</gene>